<dbReference type="NCBIfam" id="NF041539">
    <property type="entry name" value="choice_anch_R"/>
    <property type="match status" value="1"/>
</dbReference>
<proteinExistence type="predicted"/>
<gene>
    <name evidence="1" type="ORF">LCGC14_1084830</name>
</gene>
<name>A0A0F9MIL5_9ZZZZ</name>
<sequence length="423" mass="45710">MGSGIYESYTTGDDGGEIVSGIYKRAQTFTPSTSHTIDRVRLKLYRVGSPGTLSVKIYATAAGLPTGAALASGTTNGDTLTTSTSGAVRDIYLGAGTALSSGTQYAIEAEAADGTPSTHEVRWRWDASSPTYSGGGGLRYPTFPAEDPEWEIIDNDPGGIVDFIFIDYGVQEVSLNFPADEATDIDVDANLQINIFNGLIQEWELYIDGNLYTEADVIAWSGLKYINPSPDFGAGTTYQWYVRTKDWTTPFSWSQTATWSFTTAGVAPEKPINPIPTDAAADVTLDQATITWEDGGNADTYNVYYGDTLGNLTLVSSGQVGLSFTIQDITLGSPFDYLITRYWRVDAVNAFGTTTGDEWSFVSIAFDQIRVSYRLISGGNGQGPYDSPPGVQGTDWEYTGESNMITIKKLIAAANNTIWIEDI</sequence>
<dbReference type="Gene3D" id="2.60.40.10">
    <property type="entry name" value="Immunoglobulins"/>
    <property type="match status" value="1"/>
</dbReference>
<organism evidence="1">
    <name type="scientific">marine sediment metagenome</name>
    <dbReference type="NCBI Taxonomy" id="412755"/>
    <lineage>
        <taxon>unclassified sequences</taxon>
        <taxon>metagenomes</taxon>
        <taxon>ecological metagenomes</taxon>
    </lineage>
</organism>
<reference evidence="1" key="1">
    <citation type="journal article" date="2015" name="Nature">
        <title>Complex archaea that bridge the gap between prokaryotes and eukaryotes.</title>
        <authorList>
            <person name="Spang A."/>
            <person name="Saw J.H."/>
            <person name="Jorgensen S.L."/>
            <person name="Zaremba-Niedzwiedzka K."/>
            <person name="Martijn J."/>
            <person name="Lind A.E."/>
            <person name="van Eijk R."/>
            <person name="Schleper C."/>
            <person name="Guy L."/>
            <person name="Ettema T.J."/>
        </authorList>
    </citation>
    <scope>NUCLEOTIDE SEQUENCE</scope>
</reference>
<dbReference type="AlphaFoldDB" id="A0A0F9MIL5"/>
<comment type="caution">
    <text evidence="1">The sequence shown here is derived from an EMBL/GenBank/DDBJ whole genome shotgun (WGS) entry which is preliminary data.</text>
</comment>
<dbReference type="InterPro" id="IPR013783">
    <property type="entry name" value="Ig-like_fold"/>
</dbReference>
<accession>A0A0F9MIL5</accession>
<dbReference type="EMBL" id="LAZR01004774">
    <property type="protein sequence ID" value="KKN05684.1"/>
    <property type="molecule type" value="Genomic_DNA"/>
</dbReference>
<protein>
    <recommendedName>
        <fullName evidence="2">Fibronectin type-III domain-containing protein</fullName>
    </recommendedName>
</protein>
<evidence type="ECO:0000313" key="1">
    <source>
        <dbReference type="EMBL" id="KKN05684.1"/>
    </source>
</evidence>
<evidence type="ECO:0008006" key="2">
    <source>
        <dbReference type="Google" id="ProtNLM"/>
    </source>
</evidence>